<keyword evidence="2" id="KW-0472">Membrane</keyword>
<evidence type="ECO:0000256" key="1">
    <source>
        <dbReference type="SAM" id="MobiDB-lite"/>
    </source>
</evidence>
<feature type="region of interest" description="Disordered" evidence="1">
    <location>
        <begin position="1"/>
        <end position="20"/>
    </location>
</feature>
<gene>
    <name evidence="3" type="ORF">IW256_003355</name>
</gene>
<name>A0A931DH85_9ACTN</name>
<keyword evidence="4" id="KW-1185">Reference proteome</keyword>
<dbReference type="AlphaFoldDB" id="A0A931DH85"/>
<proteinExistence type="predicted"/>
<accession>A0A931DH85</accession>
<keyword evidence="2" id="KW-0812">Transmembrane</keyword>
<dbReference type="Proteomes" id="UP000614047">
    <property type="component" value="Unassembled WGS sequence"/>
</dbReference>
<protein>
    <submittedName>
        <fullName evidence="3">Uncharacterized protein</fullName>
    </submittedName>
</protein>
<evidence type="ECO:0000313" key="4">
    <source>
        <dbReference type="Proteomes" id="UP000614047"/>
    </source>
</evidence>
<evidence type="ECO:0000256" key="2">
    <source>
        <dbReference type="SAM" id="Phobius"/>
    </source>
</evidence>
<keyword evidence="2" id="KW-1133">Transmembrane helix</keyword>
<feature type="transmembrane region" description="Helical" evidence="2">
    <location>
        <begin position="37"/>
        <end position="58"/>
    </location>
</feature>
<comment type="caution">
    <text evidence="3">The sequence shown here is derived from an EMBL/GenBank/DDBJ whole genome shotgun (WGS) entry which is preliminary data.</text>
</comment>
<feature type="compositionally biased region" description="Basic and acidic residues" evidence="1">
    <location>
        <begin position="8"/>
        <end position="20"/>
    </location>
</feature>
<evidence type="ECO:0000313" key="3">
    <source>
        <dbReference type="EMBL" id="MBG6089242.1"/>
    </source>
</evidence>
<sequence length="62" mass="7131">MNPFGRPPLEERIAARQRERGPMRRGRYFEHGPARMLFFFGLAVVVISHVVALSMYFVDPGP</sequence>
<reference evidence="3" key="1">
    <citation type="submission" date="2020-11" db="EMBL/GenBank/DDBJ databases">
        <title>Sequencing the genomes of 1000 actinobacteria strains.</title>
        <authorList>
            <person name="Klenk H.-P."/>
        </authorList>
    </citation>
    <scope>NUCLEOTIDE SEQUENCE</scope>
    <source>
        <strain evidence="3">DSM 43175</strain>
    </source>
</reference>
<organism evidence="3 4">
    <name type="scientific">Actinomadura viridis</name>
    <dbReference type="NCBI Taxonomy" id="58110"/>
    <lineage>
        <taxon>Bacteria</taxon>
        <taxon>Bacillati</taxon>
        <taxon>Actinomycetota</taxon>
        <taxon>Actinomycetes</taxon>
        <taxon>Streptosporangiales</taxon>
        <taxon>Thermomonosporaceae</taxon>
        <taxon>Actinomadura</taxon>
    </lineage>
</organism>
<dbReference type="EMBL" id="JADOUA010000001">
    <property type="protein sequence ID" value="MBG6089242.1"/>
    <property type="molecule type" value="Genomic_DNA"/>
</dbReference>
<dbReference type="RefSeq" id="WP_197011874.1">
    <property type="nucleotide sequence ID" value="NZ_BAABES010000004.1"/>
</dbReference>